<accession>A0A1J7J5T8</accession>
<evidence type="ECO:0000313" key="2">
    <source>
        <dbReference type="Proteomes" id="UP000182658"/>
    </source>
</evidence>
<protein>
    <submittedName>
        <fullName evidence="1">Uncharacterized protein</fullName>
    </submittedName>
</protein>
<dbReference type="STRING" id="1408157.A0A1J7J5T8"/>
<gene>
    <name evidence="1" type="ORF">CONLIGDRAFT_639172</name>
</gene>
<dbReference type="OrthoDB" id="4424523at2759"/>
<name>A0A1J7J5T8_9PEZI</name>
<reference evidence="1 2" key="1">
    <citation type="submission" date="2016-10" db="EMBL/GenBank/DDBJ databases">
        <title>Draft genome sequence of Coniochaeta ligniaria NRRL30616, a lignocellulolytic fungus for bioabatement of inhibitors in plant biomass hydrolysates.</title>
        <authorList>
            <consortium name="DOE Joint Genome Institute"/>
            <person name="Jimenez D.J."/>
            <person name="Hector R.E."/>
            <person name="Riley R."/>
            <person name="Sun H."/>
            <person name="Grigoriev I.V."/>
            <person name="Van Elsas J.D."/>
            <person name="Nichols N.N."/>
        </authorList>
    </citation>
    <scope>NUCLEOTIDE SEQUENCE [LARGE SCALE GENOMIC DNA]</scope>
    <source>
        <strain evidence="1 2">NRRL 30616</strain>
    </source>
</reference>
<sequence>MSLKLEDFIAEGDNANWSIGFPSTTKGMIKTGFHEWGFVIYRCVYGDDEAWQRYMKYFEDVIEALDGASIDAVREKFVAWRDEHMVELEVSFEKRMMPMAKDPPPRLPRFTYCLYVDQKCLNTVAAFAELFPRAHRFAPIPPALVAALIDGDFEKRNYTRGGSRAGPRERGQFPPVDGLTCRYVGWEYVNVEVLGDLYDTLHHERLDDEMHYKRPPKIVPLGYEAMTDNGVERV</sequence>
<dbReference type="InParanoid" id="A0A1J7J5T8"/>
<dbReference type="Proteomes" id="UP000182658">
    <property type="component" value="Unassembled WGS sequence"/>
</dbReference>
<dbReference type="EMBL" id="KV875093">
    <property type="protein sequence ID" value="OIW34837.1"/>
    <property type="molecule type" value="Genomic_DNA"/>
</dbReference>
<organism evidence="1 2">
    <name type="scientific">Coniochaeta ligniaria NRRL 30616</name>
    <dbReference type="NCBI Taxonomy" id="1408157"/>
    <lineage>
        <taxon>Eukaryota</taxon>
        <taxon>Fungi</taxon>
        <taxon>Dikarya</taxon>
        <taxon>Ascomycota</taxon>
        <taxon>Pezizomycotina</taxon>
        <taxon>Sordariomycetes</taxon>
        <taxon>Sordariomycetidae</taxon>
        <taxon>Coniochaetales</taxon>
        <taxon>Coniochaetaceae</taxon>
        <taxon>Coniochaeta</taxon>
    </lineage>
</organism>
<proteinExistence type="predicted"/>
<dbReference type="AlphaFoldDB" id="A0A1J7J5T8"/>
<keyword evidence="2" id="KW-1185">Reference proteome</keyword>
<evidence type="ECO:0000313" key="1">
    <source>
        <dbReference type="EMBL" id="OIW34837.1"/>
    </source>
</evidence>